<proteinExistence type="predicted"/>
<dbReference type="Proteomes" id="UP000285882">
    <property type="component" value="Chromosome"/>
</dbReference>
<dbReference type="RefSeq" id="WP_128167135.1">
    <property type="nucleotide sequence ID" value="NZ_CP025688.1"/>
</dbReference>
<protein>
    <submittedName>
        <fullName evidence="1">Uncharacterized protein</fullName>
    </submittedName>
</protein>
<keyword evidence="2" id="KW-1185">Reference proteome</keyword>
<accession>A0ABX5QA81</accession>
<sequence>MFKGMFKKQVEKLHEQYKKIAGISITLPHHADVAKVQKELKLIFNGIVFPSYASNTLIALEYAKTHFHYLTKNSMVDDIKAGKRIVFHNYI</sequence>
<evidence type="ECO:0000313" key="1">
    <source>
        <dbReference type="EMBL" id="QAA23534.1"/>
    </source>
</evidence>
<name>A0ABX5QA81_9BACL</name>
<gene>
    <name evidence="1" type="ORF">C0674_13510</name>
</gene>
<evidence type="ECO:0000313" key="2">
    <source>
        <dbReference type="Proteomes" id="UP000285882"/>
    </source>
</evidence>
<dbReference type="EMBL" id="CP025688">
    <property type="protein sequence ID" value="QAA23534.1"/>
    <property type="molecule type" value="Genomic_DNA"/>
</dbReference>
<organism evidence="1 2">
    <name type="scientific">Sporolactobacillus terrae</name>
    <dbReference type="NCBI Taxonomy" id="269673"/>
    <lineage>
        <taxon>Bacteria</taxon>
        <taxon>Bacillati</taxon>
        <taxon>Bacillota</taxon>
        <taxon>Bacilli</taxon>
        <taxon>Bacillales</taxon>
        <taxon>Sporolactobacillaceae</taxon>
        <taxon>Sporolactobacillus</taxon>
    </lineage>
</organism>
<reference evidence="1 2" key="1">
    <citation type="submission" date="2018-01" db="EMBL/GenBank/DDBJ databases">
        <title>Complete genome sequencing of Sporolactobacillus terrae DLG3.</title>
        <authorList>
            <person name="Nam Y.-D."/>
            <person name="Kang J."/>
            <person name="Chung W.-H."/>
        </authorList>
    </citation>
    <scope>NUCLEOTIDE SEQUENCE [LARGE SCALE GENOMIC DNA]</scope>
    <source>
        <strain evidence="1 2">DLG3</strain>
    </source>
</reference>